<dbReference type="GO" id="GO:0000155">
    <property type="term" value="F:phosphorelay sensor kinase activity"/>
    <property type="evidence" value="ECO:0007669"/>
    <property type="project" value="TreeGrafter"/>
</dbReference>
<comment type="subcellular location">
    <subcellularLocation>
        <location evidence="2">Cell membrane</location>
        <topology evidence="2">Multi-pass membrane protein</topology>
    </subcellularLocation>
</comment>
<keyword evidence="8 10" id="KW-1133">Transmembrane helix</keyword>
<dbReference type="PANTHER" id="PTHR45453">
    <property type="entry name" value="PHOSPHATE REGULON SENSOR PROTEIN PHOR"/>
    <property type="match status" value="1"/>
</dbReference>
<keyword evidence="4" id="KW-1003">Cell membrane</keyword>
<dbReference type="PROSITE" id="PS50109">
    <property type="entry name" value="HIS_KIN"/>
    <property type="match status" value="1"/>
</dbReference>
<evidence type="ECO:0000256" key="10">
    <source>
        <dbReference type="SAM" id="Phobius"/>
    </source>
</evidence>
<dbReference type="PANTHER" id="PTHR45453:SF2">
    <property type="entry name" value="HISTIDINE KINASE"/>
    <property type="match status" value="1"/>
</dbReference>
<keyword evidence="6 10" id="KW-0812">Transmembrane</keyword>
<feature type="transmembrane region" description="Helical" evidence="10">
    <location>
        <begin position="12"/>
        <end position="34"/>
    </location>
</feature>
<evidence type="ECO:0000259" key="11">
    <source>
        <dbReference type="PROSITE" id="PS50109"/>
    </source>
</evidence>
<dbReference type="InterPro" id="IPR036890">
    <property type="entry name" value="HATPase_C_sf"/>
</dbReference>
<dbReference type="GO" id="GO:0016036">
    <property type="term" value="P:cellular response to phosphate starvation"/>
    <property type="evidence" value="ECO:0007669"/>
    <property type="project" value="TreeGrafter"/>
</dbReference>
<dbReference type="InterPro" id="IPR050351">
    <property type="entry name" value="BphY/WalK/GraS-like"/>
</dbReference>
<evidence type="ECO:0000256" key="3">
    <source>
        <dbReference type="ARBA" id="ARBA00012438"/>
    </source>
</evidence>
<dbReference type="InterPro" id="IPR003594">
    <property type="entry name" value="HATPase_dom"/>
</dbReference>
<dbReference type="CDD" id="cd00075">
    <property type="entry name" value="HATPase"/>
    <property type="match status" value="1"/>
</dbReference>
<keyword evidence="5" id="KW-0808">Transferase</keyword>
<feature type="domain" description="Histidine kinase" evidence="11">
    <location>
        <begin position="235"/>
        <end position="428"/>
    </location>
</feature>
<dbReference type="Proteomes" id="UP000177050">
    <property type="component" value="Unassembled WGS sequence"/>
</dbReference>
<dbReference type="GO" id="GO:0005886">
    <property type="term" value="C:plasma membrane"/>
    <property type="evidence" value="ECO:0007669"/>
    <property type="project" value="UniProtKB-SubCell"/>
</dbReference>
<name>A0A1F7L285_9BACT</name>
<comment type="caution">
    <text evidence="12">The sequence shown here is derived from an EMBL/GenBank/DDBJ whole genome shotgun (WGS) entry which is preliminary data.</text>
</comment>
<evidence type="ECO:0000256" key="4">
    <source>
        <dbReference type="ARBA" id="ARBA00022475"/>
    </source>
</evidence>
<dbReference type="Gene3D" id="3.30.565.10">
    <property type="entry name" value="Histidine kinase-like ATPase, C-terminal domain"/>
    <property type="match status" value="1"/>
</dbReference>
<evidence type="ECO:0000256" key="7">
    <source>
        <dbReference type="ARBA" id="ARBA00022777"/>
    </source>
</evidence>
<evidence type="ECO:0000256" key="8">
    <source>
        <dbReference type="ARBA" id="ARBA00022989"/>
    </source>
</evidence>
<dbReference type="EMBL" id="MGBR01000001">
    <property type="protein sequence ID" value="OGK74199.1"/>
    <property type="molecule type" value="Genomic_DNA"/>
</dbReference>
<evidence type="ECO:0000313" key="12">
    <source>
        <dbReference type="EMBL" id="OGK74199.1"/>
    </source>
</evidence>
<organism evidence="12 13">
    <name type="scientific">Candidatus Roizmanbacteria bacterium RIFOXYD1_FULL_38_12</name>
    <dbReference type="NCBI Taxonomy" id="1802093"/>
    <lineage>
        <taxon>Bacteria</taxon>
        <taxon>Candidatus Roizmaniibacteriota</taxon>
    </lineage>
</organism>
<evidence type="ECO:0000256" key="5">
    <source>
        <dbReference type="ARBA" id="ARBA00022679"/>
    </source>
</evidence>
<accession>A0A1F7L285</accession>
<comment type="catalytic activity">
    <reaction evidence="1">
        <text>ATP + protein L-histidine = ADP + protein N-phospho-L-histidine.</text>
        <dbReference type="EC" id="2.7.13.3"/>
    </reaction>
</comment>
<evidence type="ECO:0000313" key="13">
    <source>
        <dbReference type="Proteomes" id="UP000177050"/>
    </source>
</evidence>
<dbReference type="EC" id="2.7.13.3" evidence="3"/>
<evidence type="ECO:0000256" key="9">
    <source>
        <dbReference type="ARBA" id="ARBA00023136"/>
    </source>
</evidence>
<evidence type="ECO:0000256" key="1">
    <source>
        <dbReference type="ARBA" id="ARBA00000085"/>
    </source>
</evidence>
<dbReference type="InterPro" id="IPR005467">
    <property type="entry name" value="His_kinase_dom"/>
</dbReference>
<reference evidence="12 13" key="1">
    <citation type="journal article" date="2016" name="Nat. Commun.">
        <title>Thousands of microbial genomes shed light on interconnected biogeochemical processes in an aquifer system.</title>
        <authorList>
            <person name="Anantharaman K."/>
            <person name="Brown C.T."/>
            <person name="Hug L.A."/>
            <person name="Sharon I."/>
            <person name="Castelle C.J."/>
            <person name="Probst A.J."/>
            <person name="Thomas B.C."/>
            <person name="Singh A."/>
            <person name="Wilkins M.J."/>
            <person name="Karaoz U."/>
            <person name="Brodie E.L."/>
            <person name="Williams K.H."/>
            <person name="Hubbard S.S."/>
            <person name="Banfield J.F."/>
        </authorList>
    </citation>
    <scope>NUCLEOTIDE SEQUENCE [LARGE SCALE GENOMIC DNA]</scope>
</reference>
<evidence type="ECO:0000256" key="2">
    <source>
        <dbReference type="ARBA" id="ARBA00004651"/>
    </source>
</evidence>
<dbReference type="Pfam" id="PF02518">
    <property type="entry name" value="HATPase_c"/>
    <property type="match status" value="1"/>
</dbReference>
<dbReference type="SUPFAM" id="SSF55874">
    <property type="entry name" value="ATPase domain of HSP90 chaperone/DNA topoisomerase II/histidine kinase"/>
    <property type="match status" value="1"/>
</dbReference>
<keyword evidence="7" id="KW-0418">Kinase</keyword>
<dbReference type="GO" id="GO:0004721">
    <property type="term" value="F:phosphoprotein phosphatase activity"/>
    <property type="evidence" value="ECO:0007669"/>
    <property type="project" value="TreeGrafter"/>
</dbReference>
<dbReference type="AlphaFoldDB" id="A0A1F7L285"/>
<sequence>MHIFTSARRKIAFYILFLGGTLIVVMTLLTILLINIEATNQARLKLEKAIRNVISDYQSENLKEVNMQYQGRAKSMTNIFKDKKEFLSDKTTKEQVVKEKEADMSPDNGLMVLKDNKQVYSRVILKNGDILYSSDLFEDYNLSPEQKGFMTIDIGSLCINAISSSITTGEQAGSIVQVAQYCSFSSSQQRSLFKKIILTTLVLLVFTYFLSLKVAGKLLKPLEKVTRQTRQFAENCYHELLTPITVAMTTIEATKSSKKYKSGIDSVEEDLRGVYHSLQTLNQQATLESNALQSHPTNMSQMLKELTESFRQRAQEKNISINTDGIKRDIYKNIERNSVKIIFRNLIENAINYSPYNSQIFLKLDEKSLLIQNTVEDPLSIRTTSFFQRGYRGENCGEVKGHGFGLAIVKDLCESYRWQPSVNLVGNILQTIIRFN</sequence>
<proteinExistence type="predicted"/>
<evidence type="ECO:0000256" key="6">
    <source>
        <dbReference type="ARBA" id="ARBA00022692"/>
    </source>
</evidence>
<keyword evidence="9 10" id="KW-0472">Membrane</keyword>
<gene>
    <name evidence="12" type="ORF">A3K52_05540</name>
</gene>
<protein>
    <recommendedName>
        <fullName evidence="3">histidine kinase</fullName>
        <ecNumber evidence="3">2.7.13.3</ecNumber>
    </recommendedName>
</protein>